<accession>A0A8T2IL74</accession>
<evidence type="ECO:0000313" key="17">
    <source>
        <dbReference type="EMBL" id="KAG8431824.1"/>
    </source>
</evidence>
<evidence type="ECO:0000256" key="3">
    <source>
        <dbReference type="ARBA" id="ARBA00005375"/>
    </source>
</evidence>
<keyword evidence="7" id="KW-0378">Hydrolase</keyword>
<keyword evidence="11" id="KW-0325">Glycoprotein</keyword>
<evidence type="ECO:0000256" key="5">
    <source>
        <dbReference type="ARBA" id="ARBA00022692"/>
    </source>
</evidence>
<dbReference type="InterPro" id="IPR029033">
    <property type="entry name" value="His_PPase_superfam"/>
</dbReference>
<dbReference type="GO" id="GO:0003993">
    <property type="term" value="F:acid phosphatase activity"/>
    <property type="evidence" value="ECO:0007669"/>
    <property type="project" value="UniProtKB-EC"/>
</dbReference>
<dbReference type="AlphaFoldDB" id="A0A8T2IL74"/>
<evidence type="ECO:0000256" key="6">
    <source>
        <dbReference type="ARBA" id="ARBA00022729"/>
    </source>
</evidence>
<keyword evidence="12" id="KW-0458">Lysosome</keyword>
<dbReference type="PANTHER" id="PTHR11567:SF180">
    <property type="entry name" value="LYSOSOMAL ACID PHOSPHATASE"/>
    <property type="match status" value="1"/>
</dbReference>
<dbReference type="GO" id="GO:0005765">
    <property type="term" value="C:lysosomal membrane"/>
    <property type="evidence" value="ECO:0007669"/>
    <property type="project" value="UniProtKB-SubCell"/>
</dbReference>
<keyword evidence="8 15" id="KW-1133">Transmembrane helix</keyword>
<evidence type="ECO:0000256" key="8">
    <source>
        <dbReference type="ARBA" id="ARBA00022989"/>
    </source>
</evidence>
<evidence type="ECO:0000256" key="11">
    <source>
        <dbReference type="ARBA" id="ARBA00023180"/>
    </source>
</evidence>
<reference evidence="17" key="1">
    <citation type="thesis" date="2020" institute="ProQuest LLC" country="789 East Eisenhower Parkway, Ann Arbor, MI, USA">
        <title>Comparative Genomics and Chromosome Evolution.</title>
        <authorList>
            <person name="Mudd A.B."/>
        </authorList>
    </citation>
    <scope>NUCLEOTIDE SEQUENCE</scope>
    <source>
        <strain evidence="17">Female2</strain>
        <tissue evidence="17">Blood</tissue>
    </source>
</reference>
<dbReference type="PANTHER" id="PTHR11567">
    <property type="entry name" value="ACID PHOSPHATASE-RELATED"/>
    <property type="match status" value="1"/>
</dbReference>
<dbReference type="Gene3D" id="3.40.50.1240">
    <property type="entry name" value="Phosphoglycerate mutase-like"/>
    <property type="match status" value="1"/>
</dbReference>
<sequence length="429" mass="48797">MADRSRRPSAHWSRIIPVLLGLVLVLTSPPATHSKQLRLVTMVYRHGDRSPVKGFPTDIHKESDWPQGFGQLTQVGMQQHWEFGQELRSRYKGFLSQSYNRHEVFVRSTDVDRTLMSAQANLAGLYPPEGAQIFNPNIPWQPIPVHTVPVSKDQLLKFPLSPCPMYLELQEETRHSDEYIETNRDNLEFLQMMASHAGLPDFSLETVWGLYDVLYCEQKHNFSLPSWASPEVLTRLRGLKDFSFRFLFGISQRVKKARLQGGVLVDQILKNMTLASQNATNGLKLIAYSSHDTTLGALQMALDVYNGKQTPYASCHIFELHEEDSGIFTVEMYFRNESGKKPYPLTLPGCNHSCPLNDFRHLLQPIIPQDWEKECQLPSKIGDTEVIVGLIICGIILLILVILLASILFRQKTRPSGYQYVSNVGEDQT</sequence>
<evidence type="ECO:0000256" key="9">
    <source>
        <dbReference type="ARBA" id="ARBA00023136"/>
    </source>
</evidence>
<dbReference type="CDD" id="cd07061">
    <property type="entry name" value="HP_HAP_like"/>
    <property type="match status" value="1"/>
</dbReference>
<dbReference type="FunFam" id="3.40.50.1240:FF:000010">
    <property type="entry name" value="Prostatic acid phosphatase"/>
    <property type="match status" value="1"/>
</dbReference>
<dbReference type="PROSITE" id="PS00616">
    <property type="entry name" value="HIS_ACID_PHOSPHAT_1"/>
    <property type="match status" value="1"/>
</dbReference>
<dbReference type="InterPro" id="IPR033379">
    <property type="entry name" value="Acid_Pase_AS"/>
</dbReference>
<keyword evidence="9 15" id="KW-0472">Membrane</keyword>
<dbReference type="SUPFAM" id="SSF53254">
    <property type="entry name" value="Phosphoglycerate mutase-like"/>
    <property type="match status" value="1"/>
</dbReference>
<dbReference type="InterPro" id="IPR050645">
    <property type="entry name" value="Histidine_acid_phosphatase"/>
</dbReference>
<evidence type="ECO:0000256" key="1">
    <source>
        <dbReference type="ARBA" id="ARBA00000032"/>
    </source>
</evidence>
<name>A0A8T2IL74_9PIPI</name>
<dbReference type="PROSITE" id="PS00778">
    <property type="entry name" value="HIS_ACID_PHOSPHAT_2"/>
    <property type="match status" value="1"/>
</dbReference>
<dbReference type="EMBL" id="JAACNH010000063">
    <property type="protein sequence ID" value="KAG8431824.1"/>
    <property type="molecule type" value="Genomic_DNA"/>
</dbReference>
<feature type="chain" id="PRO_5035732415" description="Lysosomal acid phosphatase" evidence="16">
    <location>
        <begin position="35"/>
        <end position="429"/>
    </location>
</feature>
<dbReference type="GO" id="GO:0007040">
    <property type="term" value="P:lysosome organization"/>
    <property type="evidence" value="ECO:0007669"/>
    <property type="project" value="TreeGrafter"/>
</dbReference>
<dbReference type="InterPro" id="IPR000560">
    <property type="entry name" value="His_Pase_clade-2"/>
</dbReference>
<evidence type="ECO:0000256" key="16">
    <source>
        <dbReference type="SAM" id="SignalP"/>
    </source>
</evidence>
<dbReference type="Pfam" id="PF00328">
    <property type="entry name" value="His_Phos_2"/>
    <property type="match status" value="1"/>
</dbReference>
<comment type="caution">
    <text evidence="17">The sequence shown here is derived from an EMBL/GenBank/DDBJ whole genome shotgun (WGS) entry which is preliminary data.</text>
</comment>
<dbReference type="EC" id="3.1.3.2" evidence="4"/>
<organism evidence="17 18">
    <name type="scientific">Hymenochirus boettgeri</name>
    <name type="common">Congo dwarf clawed frog</name>
    <dbReference type="NCBI Taxonomy" id="247094"/>
    <lineage>
        <taxon>Eukaryota</taxon>
        <taxon>Metazoa</taxon>
        <taxon>Chordata</taxon>
        <taxon>Craniata</taxon>
        <taxon>Vertebrata</taxon>
        <taxon>Euteleostomi</taxon>
        <taxon>Amphibia</taxon>
        <taxon>Batrachia</taxon>
        <taxon>Anura</taxon>
        <taxon>Pipoidea</taxon>
        <taxon>Pipidae</taxon>
        <taxon>Pipinae</taxon>
        <taxon>Hymenochirus</taxon>
    </lineage>
</organism>
<proteinExistence type="inferred from homology"/>
<evidence type="ECO:0000256" key="15">
    <source>
        <dbReference type="SAM" id="Phobius"/>
    </source>
</evidence>
<feature type="signal peptide" evidence="16">
    <location>
        <begin position="1"/>
        <end position="34"/>
    </location>
</feature>
<evidence type="ECO:0000256" key="14">
    <source>
        <dbReference type="ARBA" id="ARBA00039422"/>
    </source>
</evidence>
<dbReference type="GO" id="GO:0043202">
    <property type="term" value="C:lysosomal lumen"/>
    <property type="evidence" value="ECO:0007669"/>
    <property type="project" value="UniProtKB-SubCell"/>
</dbReference>
<evidence type="ECO:0000256" key="7">
    <source>
        <dbReference type="ARBA" id="ARBA00022801"/>
    </source>
</evidence>
<protein>
    <recommendedName>
        <fullName evidence="14">Lysosomal acid phosphatase</fullName>
        <ecNumber evidence="4">3.1.3.2</ecNumber>
    </recommendedName>
</protein>
<keyword evidence="6 16" id="KW-0732">Signal</keyword>
<dbReference type="OrthoDB" id="258392at2759"/>
<evidence type="ECO:0000256" key="4">
    <source>
        <dbReference type="ARBA" id="ARBA00012646"/>
    </source>
</evidence>
<comment type="similarity">
    <text evidence="3">Belongs to the histidine acid phosphatase family.</text>
</comment>
<keyword evidence="5 15" id="KW-0812">Transmembrane</keyword>
<feature type="transmembrane region" description="Helical" evidence="15">
    <location>
        <begin position="386"/>
        <end position="409"/>
    </location>
</feature>
<gene>
    <name evidence="17" type="ORF">GDO86_019827</name>
</gene>
<comment type="subcellular location">
    <subcellularLocation>
        <location evidence="2">Lysosome lumen</location>
    </subcellularLocation>
    <subcellularLocation>
        <location evidence="13">Lysosome membrane</location>
        <topology evidence="13">Single-pass membrane protein</topology>
        <orientation evidence="13">Lumenal side</orientation>
    </subcellularLocation>
</comment>
<evidence type="ECO:0000256" key="12">
    <source>
        <dbReference type="ARBA" id="ARBA00023228"/>
    </source>
</evidence>
<dbReference type="Proteomes" id="UP000812440">
    <property type="component" value="Unassembled WGS sequence"/>
</dbReference>
<evidence type="ECO:0000313" key="18">
    <source>
        <dbReference type="Proteomes" id="UP000812440"/>
    </source>
</evidence>
<evidence type="ECO:0000256" key="10">
    <source>
        <dbReference type="ARBA" id="ARBA00023157"/>
    </source>
</evidence>
<comment type="catalytic activity">
    <reaction evidence="1">
        <text>a phosphate monoester + H2O = an alcohol + phosphate</text>
        <dbReference type="Rhea" id="RHEA:15017"/>
        <dbReference type="ChEBI" id="CHEBI:15377"/>
        <dbReference type="ChEBI" id="CHEBI:30879"/>
        <dbReference type="ChEBI" id="CHEBI:43474"/>
        <dbReference type="ChEBI" id="CHEBI:67140"/>
        <dbReference type="EC" id="3.1.3.2"/>
    </reaction>
</comment>
<keyword evidence="18" id="KW-1185">Reference proteome</keyword>
<evidence type="ECO:0000256" key="2">
    <source>
        <dbReference type="ARBA" id="ARBA00004227"/>
    </source>
</evidence>
<keyword evidence="10" id="KW-1015">Disulfide bond</keyword>
<evidence type="ECO:0000256" key="13">
    <source>
        <dbReference type="ARBA" id="ARBA00037852"/>
    </source>
</evidence>